<comment type="subcellular location">
    <subcellularLocation>
        <location evidence="1">Membrane</location>
        <topology evidence="1">Multi-pass membrane protein</topology>
    </subcellularLocation>
</comment>
<dbReference type="InterPro" id="IPR000535">
    <property type="entry name" value="MSP_dom"/>
</dbReference>
<dbReference type="PROSITE" id="PS50202">
    <property type="entry name" value="MSP"/>
    <property type="match status" value="1"/>
</dbReference>
<evidence type="ECO:0000256" key="3">
    <source>
        <dbReference type="ARBA" id="ARBA00022692"/>
    </source>
</evidence>
<dbReference type="Pfam" id="PF00635">
    <property type="entry name" value="Motile_Sperm"/>
    <property type="match status" value="1"/>
</dbReference>
<evidence type="ECO:0000256" key="4">
    <source>
        <dbReference type="ARBA" id="ARBA00022989"/>
    </source>
</evidence>
<protein>
    <recommendedName>
        <fullName evidence="6">Major sperm protein</fullName>
    </recommendedName>
</protein>
<keyword evidence="6" id="KW-0963">Cytoplasm</keyword>
<dbReference type="Proteomes" id="UP000054630">
    <property type="component" value="Unassembled WGS sequence"/>
</dbReference>
<dbReference type="PANTHER" id="PTHR12290">
    <property type="entry name" value="CORNICHON-RELATED"/>
    <property type="match status" value="1"/>
</dbReference>
<keyword evidence="5 7" id="KW-0472">Membrane</keyword>
<dbReference type="PROSITE" id="PS01340">
    <property type="entry name" value="CORNICHON"/>
    <property type="match status" value="1"/>
</dbReference>
<keyword evidence="10" id="KW-1185">Reference proteome</keyword>
<reference evidence="9 10" key="1">
    <citation type="submission" date="2015-01" db="EMBL/GenBank/DDBJ databases">
        <title>Evolution of Trichinella species and genotypes.</title>
        <authorList>
            <person name="Korhonen P.K."/>
            <person name="Edoardo P."/>
            <person name="Giuseppe L.R."/>
            <person name="Gasser R.B."/>
        </authorList>
    </citation>
    <scope>NUCLEOTIDE SEQUENCE [LARGE SCALE GENOMIC DNA]</scope>
    <source>
        <strain evidence="9">ISS37</strain>
    </source>
</reference>
<feature type="domain" description="MSP" evidence="8">
    <location>
        <begin position="149"/>
        <end position="265"/>
    </location>
</feature>
<dbReference type="GO" id="GO:0016192">
    <property type="term" value="P:vesicle-mediated transport"/>
    <property type="evidence" value="ECO:0007669"/>
    <property type="project" value="InterPro"/>
</dbReference>
<keyword evidence="4 7" id="KW-1133">Transmembrane helix</keyword>
<keyword evidence="3 7" id="KW-0812">Transmembrane</keyword>
<keyword evidence="6" id="KW-0206">Cytoskeleton</keyword>
<evidence type="ECO:0000256" key="1">
    <source>
        <dbReference type="ARBA" id="ARBA00004141"/>
    </source>
</evidence>
<feature type="transmembrane region" description="Helical" evidence="7">
    <location>
        <begin position="119"/>
        <end position="135"/>
    </location>
</feature>
<accession>A0A0V0RYD0</accession>
<evidence type="ECO:0000313" key="10">
    <source>
        <dbReference type="Proteomes" id="UP000054630"/>
    </source>
</evidence>
<comment type="caution">
    <text evidence="9">The sequence shown here is derived from an EMBL/GenBank/DDBJ whole genome shotgun (WGS) entry which is preliminary data.</text>
</comment>
<feature type="transmembrane region" description="Helical" evidence="7">
    <location>
        <begin position="7"/>
        <end position="29"/>
    </location>
</feature>
<gene>
    <name evidence="9" type="primary">cni</name>
    <name evidence="9" type="ORF">T07_4088</name>
</gene>
<dbReference type="STRING" id="6336.A0A0V0RYD0"/>
<proteinExistence type="inferred from homology"/>
<evidence type="ECO:0000256" key="7">
    <source>
        <dbReference type="SAM" id="Phobius"/>
    </source>
</evidence>
<evidence type="ECO:0000259" key="8">
    <source>
        <dbReference type="PROSITE" id="PS50202"/>
    </source>
</evidence>
<dbReference type="SMART" id="SM01398">
    <property type="entry name" value="Cornichon"/>
    <property type="match status" value="1"/>
</dbReference>
<evidence type="ECO:0000256" key="5">
    <source>
        <dbReference type="ARBA" id="ARBA00023136"/>
    </source>
</evidence>
<dbReference type="SUPFAM" id="SSF49354">
    <property type="entry name" value="PapD-like"/>
    <property type="match status" value="1"/>
</dbReference>
<feature type="transmembrane region" description="Helical" evidence="7">
    <location>
        <begin position="60"/>
        <end position="82"/>
    </location>
</feature>
<dbReference type="GO" id="GO:0016020">
    <property type="term" value="C:membrane"/>
    <property type="evidence" value="ECO:0007669"/>
    <property type="project" value="UniProtKB-SubCell"/>
</dbReference>
<evidence type="ECO:0000256" key="6">
    <source>
        <dbReference type="RuleBase" id="RU003425"/>
    </source>
</evidence>
<sequence length="266" mass="30711">MAFNFAAVAYIVAVIITIFLIFHAIYQVITFEELKTDYRSPIEHCNCLNPLIIPEYGSHLLINILFLLSMQFGSLMWNVPLLSYHIHRYLNRPIMSAPGIYDPTTILNADNLRKALREGWIKLAFYTISFFYYIYSLSKRTMKNEIPHDIIIEPSSCLFFNGPFDEVKSQSVRLRNPGRHPVAWAIKTNNRTRLNADPPGSILQPGTQMMVKILSAPVRHPQMAKQDGDSIIFEWCEVEPETPFSIDLLKGDALLRRRKIKIHYNP</sequence>
<dbReference type="InterPro" id="IPR013783">
    <property type="entry name" value="Ig-like_fold"/>
</dbReference>
<dbReference type="InterPro" id="IPR033466">
    <property type="entry name" value="Cornichon_conserved"/>
</dbReference>
<evidence type="ECO:0000313" key="9">
    <source>
        <dbReference type="EMBL" id="KRX19518.1"/>
    </source>
</evidence>
<dbReference type="EMBL" id="JYDL01000058">
    <property type="protein sequence ID" value="KRX19518.1"/>
    <property type="molecule type" value="Genomic_DNA"/>
</dbReference>
<dbReference type="AlphaFoldDB" id="A0A0V0RYD0"/>
<dbReference type="InterPro" id="IPR008962">
    <property type="entry name" value="PapD-like_sf"/>
</dbReference>
<name>A0A0V0RYD0_9BILA</name>
<organism evidence="9 10">
    <name type="scientific">Trichinella nelsoni</name>
    <dbReference type="NCBI Taxonomy" id="6336"/>
    <lineage>
        <taxon>Eukaryota</taxon>
        <taxon>Metazoa</taxon>
        <taxon>Ecdysozoa</taxon>
        <taxon>Nematoda</taxon>
        <taxon>Enoplea</taxon>
        <taxon>Dorylaimia</taxon>
        <taxon>Trichinellida</taxon>
        <taxon>Trichinellidae</taxon>
        <taxon>Trichinella</taxon>
    </lineage>
</organism>
<comment type="function">
    <text evidence="6">Central component in molecular interactions underlying sperm crawling. Forms an extensive filament system that extends from sperm villipoda, along the leading edge of the pseudopod.</text>
</comment>
<dbReference type="OrthoDB" id="434393at2759"/>
<comment type="similarity">
    <text evidence="2">Belongs to the cornichon family.</text>
</comment>
<evidence type="ECO:0000256" key="2">
    <source>
        <dbReference type="ARBA" id="ARBA00010095"/>
    </source>
</evidence>
<dbReference type="Gene3D" id="2.60.40.10">
    <property type="entry name" value="Immunoglobulins"/>
    <property type="match status" value="1"/>
</dbReference>
<dbReference type="InterPro" id="IPR003377">
    <property type="entry name" value="Cornichon"/>
</dbReference>
<dbReference type="Pfam" id="PF03311">
    <property type="entry name" value="Cornichon"/>
    <property type="match status" value="1"/>
</dbReference>